<dbReference type="SMART" id="SM00052">
    <property type="entry name" value="EAL"/>
    <property type="match status" value="1"/>
</dbReference>
<evidence type="ECO:0000313" key="5">
    <source>
        <dbReference type="EMBL" id="WOV87478.1"/>
    </source>
</evidence>
<dbReference type="SUPFAM" id="SSF141868">
    <property type="entry name" value="EAL domain-like"/>
    <property type="match status" value="1"/>
</dbReference>
<dbReference type="PANTHER" id="PTHR44757:SF2">
    <property type="entry name" value="BIOFILM ARCHITECTURE MAINTENANCE PROTEIN MBAA"/>
    <property type="match status" value="1"/>
</dbReference>
<feature type="domain" description="EAL" evidence="3">
    <location>
        <begin position="553"/>
        <end position="803"/>
    </location>
</feature>
<dbReference type="PIRSF" id="PIRSF005925">
    <property type="entry name" value="Dos"/>
    <property type="match status" value="1"/>
</dbReference>
<feature type="domain" description="PAC" evidence="2">
    <location>
        <begin position="207"/>
        <end position="259"/>
    </location>
</feature>
<evidence type="ECO:0000259" key="3">
    <source>
        <dbReference type="PROSITE" id="PS50883"/>
    </source>
</evidence>
<dbReference type="NCBIfam" id="TIGR00254">
    <property type="entry name" value="GGDEF"/>
    <property type="match status" value="1"/>
</dbReference>
<dbReference type="EMBL" id="CP129118">
    <property type="protein sequence ID" value="WOV87478.1"/>
    <property type="molecule type" value="Genomic_DNA"/>
</dbReference>
<dbReference type="InterPro" id="IPR052155">
    <property type="entry name" value="Biofilm_reg_signaling"/>
</dbReference>
<dbReference type="InterPro" id="IPR000700">
    <property type="entry name" value="PAS-assoc_C"/>
</dbReference>
<dbReference type="InterPro" id="IPR029787">
    <property type="entry name" value="Nucleotide_cyclase"/>
</dbReference>
<dbReference type="SMART" id="SM00086">
    <property type="entry name" value="PAC"/>
    <property type="match status" value="3"/>
</dbReference>
<reference evidence="5 6" key="1">
    <citation type="submission" date="2023-06" db="EMBL/GenBank/DDBJ databases">
        <title>Sporosarcina sp. nov., isolated from Korean tranditional fermented seafood 'Jeotgal'.</title>
        <authorList>
            <person name="Yang A.I."/>
            <person name="Shin N.-R."/>
        </authorList>
    </citation>
    <scope>NUCLEOTIDE SEQUENCE [LARGE SCALE GENOMIC DNA]</scope>
    <source>
        <strain evidence="5 6">T2O-4</strain>
    </source>
</reference>
<organism evidence="5 6">
    <name type="scientific">Sporosarcina oncorhynchi</name>
    <dbReference type="NCBI Taxonomy" id="3056444"/>
    <lineage>
        <taxon>Bacteria</taxon>
        <taxon>Bacillati</taxon>
        <taxon>Bacillota</taxon>
        <taxon>Bacilli</taxon>
        <taxon>Bacillales</taxon>
        <taxon>Caryophanaceae</taxon>
        <taxon>Sporosarcina</taxon>
    </lineage>
</organism>
<dbReference type="PANTHER" id="PTHR44757">
    <property type="entry name" value="DIGUANYLATE CYCLASE DGCP"/>
    <property type="match status" value="1"/>
</dbReference>
<dbReference type="PROSITE" id="PS50887">
    <property type="entry name" value="GGDEF"/>
    <property type="match status" value="1"/>
</dbReference>
<dbReference type="SUPFAM" id="SSF55785">
    <property type="entry name" value="PYP-like sensor domain (PAS domain)"/>
    <property type="match status" value="3"/>
</dbReference>
<feature type="domain" description="PAS" evidence="1">
    <location>
        <begin position="25"/>
        <end position="59"/>
    </location>
</feature>
<dbReference type="InterPro" id="IPR035965">
    <property type="entry name" value="PAS-like_dom_sf"/>
</dbReference>
<dbReference type="InterPro" id="IPR000014">
    <property type="entry name" value="PAS"/>
</dbReference>
<dbReference type="SMART" id="SM00091">
    <property type="entry name" value="PAS"/>
    <property type="match status" value="2"/>
</dbReference>
<protein>
    <submittedName>
        <fullName evidence="5">EAL domain-containing protein</fullName>
    </submittedName>
</protein>
<dbReference type="InterPro" id="IPR043128">
    <property type="entry name" value="Rev_trsase/Diguanyl_cyclase"/>
</dbReference>
<name>A0ABZ0L6B6_9BACL</name>
<dbReference type="InterPro" id="IPR012226">
    <property type="entry name" value="Diguanyl_cyclase/Pdiesterase"/>
</dbReference>
<accession>A0ABZ0L6B6</accession>
<dbReference type="PROSITE" id="PS50113">
    <property type="entry name" value="PAC"/>
    <property type="match status" value="2"/>
</dbReference>
<dbReference type="SMART" id="SM00267">
    <property type="entry name" value="GGDEF"/>
    <property type="match status" value="1"/>
</dbReference>
<evidence type="ECO:0000313" key="6">
    <source>
        <dbReference type="Proteomes" id="UP001303902"/>
    </source>
</evidence>
<dbReference type="CDD" id="cd00130">
    <property type="entry name" value="PAS"/>
    <property type="match status" value="2"/>
</dbReference>
<sequence>MVFSKLNTPALLTLMDQTFSLSISDAEGKLIFINHNFCKLTGYSEKELIGKSYSFLNPSYDPYQFIQEMQTSFSEKSLWQKKIKGIHKNGSFYWVIATIIPVRDDNEKIIQYFSVDVDITSRERTSEKYNKTLHNLRNIENALDYSSVVAITDEKGIITYVNEKFCTLSQYTNEELIGKTHRIVNSDYHPKSFFKEMWKTILNGKIWEGDVRNRAKDGSIYWVKTTIVPFFDGQGKPKHFISIRHDITDRKKAEEDLEIALQNDFRQTVKNLHNAIFKYGLTDEGSIEFSLFEGKISEQLGVSTQMLNNREYAKAFSTEELRIFSDYLHAGLSGEQVQFEMTYKNLSLLVNLSPIVNGKDIKEVVGTAIDITERIEAEKVIEHMAYFDFLTGLPNRRNLQDSIQLRISDGSKPFSVFFLDLDRFKHVNDSLGHQVGDQLLIAVGARLRCCTTKDDLVARLSGDEFIVVVPSTDTQRLTALATTIVEELSEPFKIETHDVFITPSIGIVLYPEDGNDYNTLMRNADSAMYMTKEEGNHRFRFFTSDLQVKLLEKSFLEMELRQALDNKQFSLHYQPQIDLATGLIKGLEALARWEHPERGFIAPNRFIPIAEENGFILQLGAWVLRQACRQAKAWQDKGFLPLRISVNVSMRQFIQPAFVEDVKKILAETGLDPAYLNLEITESMMSDVQQCQPKLIELQQAGISVSIDDFGTGYSSLLYLSKFPISHLKIDQAFIGELSKENSMIVKAIIDLAKNLNLNVIAEGVETSEQENFLKELKCDEVQGYYYAKPMPWNEVEKFLNRT</sequence>
<dbReference type="InterPro" id="IPR001610">
    <property type="entry name" value="PAC"/>
</dbReference>
<dbReference type="Gene3D" id="3.30.70.270">
    <property type="match status" value="1"/>
</dbReference>
<dbReference type="Pfam" id="PF00563">
    <property type="entry name" value="EAL"/>
    <property type="match status" value="1"/>
</dbReference>
<dbReference type="Proteomes" id="UP001303902">
    <property type="component" value="Chromosome"/>
</dbReference>
<dbReference type="CDD" id="cd01948">
    <property type="entry name" value="EAL"/>
    <property type="match status" value="1"/>
</dbReference>
<evidence type="ECO:0000259" key="1">
    <source>
        <dbReference type="PROSITE" id="PS50112"/>
    </source>
</evidence>
<dbReference type="Gene3D" id="3.30.450.20">
    <property type="entry name" value="PAS domain"/>
    <property type="match status" value="3"/>
</dbReference>
<dbReference type="PROSITE" id="PS50883">
    <property type="entry name" value="EAL"/>
    <property type="match status" value="1"/>
</dbReference>
<dbReference type="Pfam" id="PF00990">
    <property type="entry name" value="GGDEF"/>
    <property type="match status" value="1"/>
</dbReference>
<feature type="domain" description="PAS" evidence="1">
    <location>
        <begin position="135"/>
        <end position="192"/>
    </location>
</feature>
<dbReference type="Pfam" id="PF13426">
    <property type="entry name" value="PAS_9"/>
    <property type="match status" value="2"/>
</dbReference>
<dbReference type="Gene3D" id="3.20.20.450">
    <property type="entry name" value="EAL domain"/>
    <property type="match status" value="1"/>
</dbReference>
<feature type="domain" description="GGDEF" evidence="4">
    <location>
        <begin position="412"/>
        <end position="544"/>
    </location>
</feature>
<evidence type="ECO:0000259" key="2">
    <source>
        <dbReference type="PROSITE" id="PS50113"/>
    </source>
</evidence>
<gene>
    <name evidence="5" type="ORF">QWT69_16765</name>
</gene>
<dbReference type="CDD" id="cd01949">
    <property type="entry name" value="GGDEF"/>
    <property type="match status" value="1"/>
</dbReference>
<dbReference type="InterPro" id="IPR001633">
    <property type="entry name" value="EAL_dom"/>
</dbReference>
<proteinExistence type="predicted"/>
<dbReference type="RefSeq" id="WP_317967629.1">
    <property type="nucleotide sequence ID" value="NZ_CP129118.1"/>
</dbReference>
<feature type="domain" description="PAC" evidence="2">
    <location>
        <begin position="79"/>
        <end position="131"/>
    </location>
</feature>
<dbReference type="InterPro" id="IPR000160">
    <property type="entry name" value="GGDEF_dom"/>
</dbReference>
<keyword evidence="6" id="KW-1185">Reference proteome</keyword>
<dbReference type="PROSITE" id="PS50112">
    <property type="entry name" value="PAS"/>
    <property type="match status" value="2"/>
</dbReference>
<evidence type="ECO:0000259" key="4">
    <source>
        <dbReference type="PROSITE" id="PS50887"/>
    </source>
</evidence>
<dbReference type="SUPFAM" id="SSF55073">
    <property type="entry name" value="Nucleotide cyclase"/>
    <property type="match status" value="1"/>
</dbReference>
<dbReference type="NCBIfam" id="TIGR00229">
    <property type="entry name" value="sensory_box"/>
    <property type="match status" value="2"/>
</dbReference>
<dbReference type="InterPro" id="IPR035919">
    <property type="entry name" value="EAL_sf"/>
</dbReference>